<dbReference type="EMBL" id="BLWA01000018">
    <property type="protein sequence ID" value="GFM94584.1"/>
    <property type="molecule type" value="Genomic_DNA"/>
</dbReference>
<organism evidence="1 2">
    <name type="scientific">Pseudomonas cichorii</name>
    <dbReference type="NCBI Taxonomy" id="36746"/>
    <lineage>
        <taxon>Bacteria</taxon>
        <taxon>Pseudomonadati</taxon>
        <taxon>Pseudomonadota</taxon>
        <taxon>Gammaproteobacteria</taxon>
        <taxon>Pseudomonadales</taxon>
        <taxon>Pseudomonadaceae</taxon>
        <taxon>Pseudomonas</taxon>
    </lineage>
</organism>
<protein>
    <submittedName>
        <fullName evidence="1">Uncharacterized protein</fullName>
    </submittedName>
</protein>
<gene>
    <name evidence="1" type="ORF">PSCICP_45560</name>
</gene>
<keyword evidence="2" id="KW-1185">Reference proteome</keyword>
<sequence length="245" mass="27204">MKSKKPPTPSGLIDKIEKLFNIASKTSALPISLRSKVSIDKLFELQVLWRVLRAYSRQAGTSIKHVAPLNGKGLSHEVVIALSPASANRKKFSHFLMSCAGSDDLEAWISVEAYTLSWFISQSGLRCLPQAHSSVPPAAYHELDVGVFKAGIALYPSHEDICLAVSCKNVRSAQKECVREALGLRRETAYLSSRNDESRAPWLVRHVPNDPPSPVFLYSSDPGIRKYQNPVDQHGVYVRYSRFLG</sequence>
<reference evidence="1 2" key="1">
    <citation type="submission" date="2020-05" db="EMBL/GenBank/DDBJ databases">
        <title>Genetic diversity of Pseudomonas cichorii.</title>
        <authorList>
            <person name="Tani S."/>
            <person name="Yagi H."/>
            <person name="Hashimoto S."/>
            <person name="Iiyama K."/>
            <person name="Furuya N."/>
        </authorList>
    </citation>
    <scope>NUCLEOTIDE SEQUENCE [LARGE SCALE GENOMIC DNA]</scope>
    <source>
        <strain evidence="1 2">LMG 2162</strain>
    </source>
</reference>
<accession>A0ABQ1DUH4</accession>
<evidence type="ECO:0000313" key="2">
    <source>
        <dbReference type="Proteomes" id="UP000614982"/>
    </source>
</evidence>
<evidence type="ECO:0000313" key="1">
    <source>
        <dbReference type="EMBL" id="GFM94584.1"/>
    </source>
</evidence>
<comment type="caution">
    <text evidence="1">The sequence shown here is derived from an EMBL/GenBank/DDBJ whole genome shotgun (WGS) entry which is preliminary data.</text>
</comment>
<proteinExistence type="predicted"/>
<name>A0ABQ1DUH4_PSECI</name>
<dbReference type="Proteomes" id="UP000614982">
    <property type="component" value="Unassembled WGS sequence"/>
</dbReference>